<feature type="domain" description="Thioredoxin" evidence="1">
    <location>
        <begin position="234"/>
        <end position="410"/>
    </location>
</feature>
<evidence type="ECO:0000313" key="3">
    <source>
        <dbReference type="Proteomes" id="UP000430519"/>
    </source>
</evidence>
<organism evidence="2 3">
    <name type="scientific">Deinococcus xianganensis</name>
    <dbReference type="NCBI Taxonomy" id="1507289"/>
    <lineage>
        <taxon>Bacteria</taxon>
        <taxon>Thermotogati</taxon>
        <taxon>Deinococcota</taxon>
        <taxon>Deinococci</taxon>
        <taxon>Deinococcales</taxon>
        <taxon>Deinococcaceae</taxon>
        <taxon>Deinococcus</taxon>
    </lineage>
</organism>
<dbReference type="InterPro" id="IPR050553">
    <property type="entry name" value="Thioredoxin_ResA/DsbE_sf"/>
</dbReference>
<dbReference type="PANTHER" id="PTHR42852">
    <property type="entry name" value="THIOL:DISULFIDE INTERCHANGE PROTEIN DSBE"/>
    <property type="match status" value="1"/>
</dbReference>
<dbReference type="EMBL" id="WVHK01000087">
    <property type="protein sequence ID" value="MXV21325.1"/>
    <property type="molecule type" value="Genomic_DNA"/>
</dbReference>
<sequence length="410" mass="45356">MTAKRLPTETAGDLLSTALSRGGTQAVSLHFEDLTLNTTVMVSDTRICGVQSPFVPQWSASLQHGGVTPEMLDAARVGAQTPHDLVRNLMQSGHLTEERLAHLLELRTKMAFVPIVLRSATAQTSPQAPASWISQVDGQALVREAEASARQLCDDARSIKPSDHLEVMPQISVIENRSTDAVLRQGAIDGLTLAESGRRGHLSWDVVAREAAGLIQRGVARIAAPHGTFPVRHLRPGDQAPDFLLPSLQGPPVALSQFRGKRVWLMMHRMSNCTHCNPHHRTVMQMQEQMEAAGVAIAEVWATTVDKLQRTVGRTQPTFPVLCDETASIHRQYGLDRSLKRLLDLRNYDLIKEGFKMVGPRGWISEGQMFLVPAEFLINEDGQIEAAHYNEYMAEFLTMDTVLQWARRGS</sequence>
<evidence type="ECO:0000259" key="1">
    <source>
        <dbReference type="PROSITE" id="PS51352"/>
    </source>
</evidence>
<dbReference type="InterPro" id="IPR036249">
    <property type="entry name" value="Thioredoxin-like_sf"/>
</dbReference>
<dbReference type="GO" id="GO:0016491">
    <property type="term" value="F:oxidoreductase activity"/>
    <property type="evidence" value="ECO:0007669"/>
    <property type="project" value="InterPro"/>
</dbReference>
<dbReference type="SUPFAM" id="SSF52833">
    <property type="entry name" value="Thioredoxin-like"/>
    <property type="match status" value="1"/>
</dbReference>
<dbReference type="Gene3D" id="3.40.30.10">
    <property type="entry name" value="Glutaredoxin"/>
    <property type="match status" value="1"/>
</dbReference>
<dbReference type="Pfam" id="PF00578">
    <property type="entry name" value="AhpC-TSA"/>
    <property type="match status" value="1"/>
</dbReference>
<protein>
    <submittedName>
        <fullName evidence="2">Redoxin domain-containing protein</fullName>
    </submittedName>
</protein>
<keyword evidence="3" id="KW-1185">Reference proteome</keyword>
<dbReference type="Proteomes" id="UP000430519">
    <property type="component" value="Unassembled WGS sequence"/>
</dbReference>
<dbReference type="PROSITE" id="PS51352">
    <property type="entry name" value="THIOREDOXIN_2"/>
    <property type="match status" value="1"/>
</dbReference>
<dbReference type="GO" id="GO:0016209">
    <property type="term" value="F:antioxidant activity"/>
    <property type="evidence" value="ECO:0007669"/>
    <property type="project" value="InterPro"/>
</dbReference>
<accession>A0A6I4YUL9</accession>
<proteinExistence type="predicted"/>
<evidence type="ECO:0000313" key="2">
    <source>
        <dbReference type="EMBL" id="MXV21325.1"/>
    </source>
</evidence>
<name>A0A6I4YUL9_9DEIO</name>
<dbReference type="InterPro" id="IPR000866">
    <property type="entry name" value="AhpC/TSA"/>
</dbReference>
<gene>
    <name evidence="2" type="ORF">GLX28_17000</name>
</gene>
<dbReference type="PANTHER" id="PTHR42852:SF13">
    <property type="entry name" value="PROTEIN DIPZ"/>
    <property type="match status" value="1"/>
</dbReference>
<comment type="caution">
    <text evidence="2">The sequence shown here is derived from an EMBL/GenBank/DDBJ whole genome shotgun (WGS) entry which is preliminary data.</text>
</comment>
<dbReference type="AlphaFoldDB" id="A0A6I4YUL9"/>
<dbReference type="InterPro" id="IPR013766">
    <property type="entry name" value="Thioredoxin_domain"/>
</dbReference>
<dbReference type="RefSeq" id="WP_160981523.1">
    <property type="nucleotide sequence ID" value="NZ_WVHK01000087.1"/>
</dbReference>
<reference evidence="2 3" key="1">
    <citation type="submission" date="2019-11" db="EMBL/GenBank/DDBJ databases">
        <title>Genome sequence of Deinococcus xianganensis Y35, AI-2 producing algicidal bacterium, isolated from lake water.</title>
        <authorList>
            <person name="Li Y."/>
        </authorList>
    </citation>
    <scope>NUCLEOTIDE SEQUENCE [LARGE SCALE GENOMIC DNA]</scope>
    <source>
        <strain evidence="2 3">Y35</strain>
    </source>
</reference>